<dbReference type="AlphaFoldDB" id="A0A101SSU7"/>
<protein>
    <submittedName>
        <fullName evidence="2">Uncharacterized protein</fullName>
    </submittedName>
</protein>
<dbReference type="STRING" id="1943.AQJ64_28945"/>
<evidence type="ECO:0000313" key="2">
    <source>
        <dbReference type="EMBL" id="KUN79386.1"/>
    </source>
</evidence>
<accession>A0A101SSU7</accession>
<dbReference type="OrthoDB" id="4309991at2"/>
<gene>
    <name evidence="2" type="ORF">AQJ64_28945</name>
</gene>
<proteinExistence type="predicted"/>
<keyword evidence="3" id="KW-1185">Reference proteome</keyword>
<comment type="caution">
    <text evidence="2">The sequence shown here is derived from an EMBL/GenBank/DDBJ whole genome shotgun (WGS) entry which is preliminary data.</text>
</comment>
<keyword evidence="1" id="KW-0472">Membrane</keyword>
<feature type="transmembrane region" description="Helical" evidence="1">
    <location>
        <begin position="12"/>
        <end position="31"/>
    </location>
</feature>
<evidence type="ECO:0000256" key="1">
    <source>
        <dbReference type="SAM" id="Phobius"/>
    </source>
</evidence>
<sequence>MSIITGRGRVISITVGALIVVGIGGTLWAVATQNNGKELKASDTCNEGVFSANVEPLERILSPDSSFKSNWSRTATESSLKLTCLNSTSDGAVKMTAVMQDGSESDWHSQLGVNSASTVAHFSVGTEALVWDRTAAIYVECKPSSEGSSHTADMSHPYLSIVAAATGSAGKGDDRAQQDLAQLAGRMFFEAQLQTGCQEDFTAPSGAPTLTSGS</sequence>
<evidence type="ECO:0000313" key="3">
    <source>
        <dbReference type="Proteomes" id="UP000052982"/>
    </source>
</evidence>
<name>A0A101SSU7_9ACTN</name>
<dbReference type="RefSeq" id="WP_055635790.1">
    <property type="nucleotide sequence ID" value="NZ_KQ948774.1"/>
</dbReference>
<dbReference type="EMBL" id="LMWW01000048">
    <property type="protein sequence ID" value="KUN79386.1"/>
    <property type="molecule type" value="Genomic_DNA"/>
</dbReference>
<organism evidence="2 3">
    <name type="scientific">Streptomyces griseoruber</name>
    <dbReference type="NCBI Taxonomy" id="1943"/>
    <lineage>
        <taxon>Bacteria</taxon>
        <taxon>Bacillati</taxon>
        <taxon>Actinomycetota</taxon>
        <taxon>Actinomycetes</taxon>
        <taxon>Kitasatosporales</taxon>
        <taxon>Streptomycetaceae</taxon>
        <taxon>Streptomyces</taxon>
    </lineage>
</organism>
<keyword evidence="1" id="KW-0812">Transmembrane</keyword>
<dbReference type="Proteomes" id="UP000052982">
    <property type="component" value="Unassembled WGS sequence"/>
</dbReference>
<reference evidence="2 3" key="1">
    <citation type="submission" date="2015-10" db="EMBL/GenBank/DDBJ databases">
        <title>Draft genome sequence of Streptomyces griseoruber DSM 40281, type strain for the species Streptomyces griseoruber.</title>
        <authorList>
            <person name="Ruckert C."/>
            <person name="Winkler A."/>
            <person name="Kalinowski J."/>
            <person name="Kampfer P."/>
            <person name="Glaeser S."/>
        </authorList>
    </citation>
    <scope>NUCLEOTIDE SEQUENCE [LARGE SCALE GENOMIC DNA]</scope>
    <source>
        <strain evidence="2 3">DSM 40281</strain>
    </source>
</reference>
<keyword evidence="1" id="KW-1133">Transmembrane helix</keyword>